<dbReference type="PANTHER" id="PTHR19384">
    <property type="entry name" value="NITRIC OXIDE SYNTHASE-RELATED"/>
    <property type="match status" value="1"/>
</dbReference>
<feature type="region of interest" description="Disordered" evidence="15">
    <location>
        <begin position="1"/>
        <end position="34"/>
    </location>
</feature>
<evidence type="ECO:0000256" key="8">
    <source>
        <dbReference type="ARBA" id="ARBA00022857"/>
    </source>
</evidence>
<evidence type="ECO:0000256" key="7">
    <source>
        <dbReference type="ARBA" id="ARBA00022827"/>
    </source>
</evidence>
<dbReference type="PIRSF" id="PIRSF000209">
    <property type="entry name" value="Bifunctional_P450_P450R"/>
    <property type="match status" value="1"/>
</dbReference>
<evidence type="ECO:0000313" key="19">
    <source>
        <dbReference type="Proteomes" id="UP000249166"/>
    </source>
</evidence>
<protein>
    <recommendedName>
        <fullName evidence="13">Bifunctional cytochrome P450/NADPH--P450 reductase</fullName>
    </recommendedName>
    <domain>
        <recommendedName>
            <fullName evidence="13">Cytochrome P450</fullName>
            <ecNumber evidence="13">1.14.14.1</ecNumber>
        </recommendedName>
    </domain>
    <domain>
        <recommendedName>
            <fullName evidence="13">NADPH--cytochrome P450 reductase</fullName>
            <ecNumber evidence="13">1.6.2.4</ecNumber>
        </recommendedName>
    </domain>
</protein>
<dbReference type="InterPro" id="IPR017972">
    <property type="entry name" value="Cyt_P450_CS"/>
</dbReference>
<dbReference type="SUPFAM" id="SSF48264">
    <property type="entry name" value="Cytochrome P450"/>
    <property type="match status" value="1"/>
</dbReference>
<dbReference type="CDD" id="cd11068">
    <property type="entry name" value="CYP120A1"/>
    <property type="match status" value="1"/>
</dbReference>
<keyword evidence="11 13" id="KW-0503">Monooxygenase</keyword>
<proteinExistence type="inferred from homology"/>
<evidence type="ECO:0000256" key="3">
    <source>
        <dbReference type="ARBA" id="ARBA00022617"/>
    </source>
</evidence>
<keyword evidence="2 13" id="KW-0813">Transport</keyword>
<dbReference type="OrthoDB" id="7376058at2"/>
<dbReference type="GO" id="GO:0050660">
    <property type="term" value="F:flavin adenine dinucleotide binding"/>
    <property type="evidence" value="ECO:0007669"/>
    <property type="project" value="TreeGrafter"/>
</dbReference>
<keyword evidence="4 13" id="KW-0285">Flavoprotein</keyword>
<organism evidence="18 19">
    <name type="scientific">Arthrobacter globiformis</name>
    <dbReference type="NCBI Taxonomy" id="1665"/>
    <lineage>
        <taxon>Bacteria</taxon>
        <taxon>Bacillati</taxon>
        <taxon>Actinomycetota</taxon>
        <taxon>Actinomycetes</taxon>
        <taxon>Micrococcales</taxon>
        <taxon>Micrococcaceae</taxon>
        <taxon>Arthrobacter</taxon>
    </lineage>
</organism>
<dbReference type="RefSeq" id="WP_111905016.1">
    <property type="nucleotide sequence ID" value="NZ_QLNP01000098.1"/>
</dbReference>
<name>A0A328HEN1_ARTGO</name>
<keyword evidence="7 13" id="KW-0274">FAD</keyword>
<dbReference type="Pfam" id="PF00667">
    <property type="entry name" value="FAD_binding_1"/>
    <property type="match status" value="1"/>
</dbReference>
<dbReference type="GO" id="GO:0020037">
    <property type="term" value="F:heme binding"/>
    <property type="evidence" value="ECO:0007669"/>
    <property type="project" value="UniProtKB-UniRule"/>
</dbReference>
<dbReference type="InterPro" id="IPR003097">
    <property type="entry name" value="CysJ-like_FAD-binding"/>
</dbReference>
<evidence type="ECO:0000256" key="5">
    <source>
        <dbReference type="ARBA" id="ARBA00022643"/>
    </source>
</evidence>
<comment type="cofactor">
    <cofactor evidence="13">
        <name>FAD</name>
        <dbReference type="ChEBI" id="CHEBI:57692"/>
    </cofactor>
    <cofactor evidence="13">
        <name>FMN</name>
        <dbReference type="ChEBI" id="CHEBI:58210"/>
    </cofactor>
</comment>
<dbReference type="InterPro" id="IPR001128">
    <property type="entry name" value="Cyt_P450"/>
</dbReference>
<dbReference type="PROSITE" id="PS50902">
    <property type="entry name" value="FLAVODOXIN_LIKE"/>
    <property type="match status" value="1"/>
</dbReference>
<dbReference type="Pfam" id="PF00175">
    <property type="entry name" value="NAD_binding_1"/>
    <property type="match status" value="1"/>
</dbReference>
<reference evidence="18 19" key="1">
    <citation type="submission" date="2018-04" db="EMBL/GenBank/DDBJ databases">
        <title>Bacteria isolated from cave deposits of Manipur.</title>
        <authorList>
            <person name="Sahoo D."/>
            <person name="Sarangthem I."/>
            <person name="Nandeibam J."/>
        </authorList>
    </citation>
    <scope>NUCLEOTIDE SEQUENCE [LARGE SCALE GENOMIC DNA]</scope>
    <source>
        <strain evidence="19">mrc11</strain>
    </source>
</reference>
<accession>A0A328HEN1</accession>
<evidence type="ECO:0000256" key="1">
    <source>
        <dbReference type="ARBA" id="ARBA00010018"/>
    </source>
</evidence>
<dbReference type="InterPro" id="IPR001094">
    <property type="entry name" value="Flavdoxin-like"/>
</dbReference>
<dbReference type="InterPro" id="IPR023206">
    <property type="entry name" value="Bifunctional_P450_P450_red"/>
</dbReference>
<dbReference type="InterPro" id="IPR039261">
    <property type="entry name" value="FNR_nucleotide-bd"/>
</dbReference>
<dbReference type="InterPro" id="IPR008254">
    <property type="entry name" value="Flavodoxin/NO_synth"/>
</dbReference>
<keyword evidence="6 13" id="KW-0479">Metal-binding</keyword>
<dbReference type="PROSITE" id="PS51384">
    <property type="entry name" value="FAD_FR"/>
    <property type="match status" value="1"/>
</dbReference>
<feature type="compositionally biased region" description="Low complexity" evidence="15">
    <location>
        <begin position="8"/>
        <end position="20"/>
    </location>
</feature>
<dbReference type="Pfam" id="PF00067">
    <property type="entry name" value="p450"/>
    <property type="match status" value="1"/>
</dbReference>
<evidence type="ECO:0000256" key="14">
    <source>
        <dbReference type="PIRSR" id="PIRSR000209-1"/>
    </source>
</evidence>
<comment type="catalytic activity">
    <reaction evidence="12 13">
        <text>2 oxidized [cytochrome P450] + NADPH = 2 reduced [cytochrome P450] + NADP(+) + H(+)</text>
        <dbReference type="Rhea" id="RHEA:24040"/>
        <dbReference type="Rhea" id="RHEA-COMP:14627"/>
        <dbReference type="Rhea" id="RHEA-COMP:14628"/>
        <dbReference type="ChEBI" id="CHEBI:15378"/>
        <dbReference type="ChEBI" id="CHEBI:55376"/>
        <dbReference type="ChEBI" id="CHEBI:57783"/>
        <dbReference type="ChEBI" id="CHEBI:58349"/>
        <dbReference type="ChEBI" id="CHEBI:60344"/>
        <dbReference type="EC" id="1.6.2.4"/>
    </reaction>
</comment>
<evidence type="ECO:0000259" key="17">
    <source>
        <dbReference type="PROSITE" id="PS51384"/>
    </source>
</evidence>
<dbReference type="EC" id="1.14.14.1" evidence="13"/>
<dbReference type="InterPro" id="IPR023173">
    <property type="entry name" value="NADPH_Cyt_P450_Rdtase_alpha"/>
</dbReference>
<dbReference type="InterPro" id="IPR001433">
    <property type="entry name" value="OxRdtase_FAD/NAD-bd"/>
</dbReference>
<feature type="binding site" description="axial binding residue" evidence="14">
    <location>
        <position position="420"/>
    </location>
    <ligand>
        <name>heme</name>
        <dbReference type="ChEBI" id="CHEBI:30413"/>
    </ligand>
    <ligandPart>
        <name>Fe</name>
        <dbReference type="ChEBI" id="CHEBI:18248"/>
    </ligandPart>
</feature>
<dbReference type="GO" id="GO:0005829">
    <property type="term" value="C:cytosol"/>
    <property type="evidence" value="ECO:0007669"/>
    <property type="project" value="TreeGrafter"/>
</dbReference>
<keyword evidence="3 13" id="KW-0349">Heme</keyword>
<dbReference type="SUPFAM" id="SSF63380">
    <property type="entry name" value="Riboflavin synthase domain-like"/>
    <property type="match status" value="1"/>
</dbReference>
<keyword evidence="13" id="KW-0249">Electron transport</keyword>
<dbReference type="PROSITE" id="PS00086">
    <property type="entry name" value="CYTOCHROME_P450"/>
    <property type="match status" value="1"/>
</dbReference>
<comment type="cofactor">
    <cofactor evidence="13 14">
        <name>heme</name>
        <dbReference type="ChEBI" id="CHEBI:30413"/>
    </cofactor>
</comment>
<dbReference type="GO" id="GO:0010181">
    <property type="term" value="F:FMN binding"/>
    <property type="evidence" value="ECO:0007669"/>
    <property type="project" value="UniProtKB-UniRule"/>
</dbReference>
<dbReference type="Gene3D" id="3.40.50.360">
    <property type="match status" value="1"/>
</dbReference>
<dbReference type="SUPFAM" id="SSF52343">
    <property type="entry name" value="Ferredoxin reductase-like, C-terminal NADP-linked domain"/>
    <property type="match status" value="1"/>
</dbReference>
<evidence type="ECO:0000256" key="12">
    <source>
        <dbReference type="ARBA" id="ARBA00049342"/>
    </source>
</evidence>
<dbReference type="PRINTS" id="PR00369">
    <property type="entry name" value="FLAVODOXIN"/>
</dbReference>
<dbReference type="Gene3D" id="1.10.630.10">
    <property type="entry name" value="Cytochrome P450"/>
    <property type="match status" value="1"/>
</dbReference>
<comment type="catalytic activity">
    <reaction evidence="13">
        <text>an organic molecule + reduced [NADPH--hemoprotein reductase] + O2 = an alcohol + oxidized [NADPH--hemoprotein reductase] + H2O + H(+)</text>
        <dbReference type="Rhea" id="RHEA:17149"/>
        <dbReference type="Rhea" id="RHEA-COMP:11964"/>
        <dbReference type="Rhea" id="RHEA-COMP:11965"/>
        <dbReference type="ChEBI" id="CHEBI:15377"/>
        <dbReference type="ChEBI" id="CHEBI:15378"/>
        <dbReference type="ChEBI" id="CHEBI:15379"/>
        <dbReference type="ChEBI" id="CHEBI:30879"/>
        <dbReference type="ChEBI" id="CHEBI:57618"/>
        <dbReference type="ChEBI" id="CHEBI:58210"/>
        <dbReference type="ChEBI" id="CHEBI:142491"/>
        <dbReference type="EC" id="1.14.14.1"/>
    </reaction>
</comment>
<keyword evidence="8 13" id="KW-0521">NADP</keyword>
<evidence type="ECO:0000256" key="15">
    <source>
        <dbReference type="SAM" id="MobiDB-lite"/>
    </source>
</evidence>
<evidence type="ECO:0000313" key="18">
    <source>
        <dbReference type="EMBL" id="RAM35835.1"/>
    </source>
</evidence>
<evidence type="ECO:0000256" key="2">
    <source>
        <dbReference type="ARBA" id="ARBA00022448"/>
    </source>
</evidence>
<dbReference type="Gene3D" id="1.20.990.10">
    <property type="entry name" value="NADPH-cytochrome p450 Reductase, Chain A, domain 3"/>
    <property type="match status" value="1"/>
</dbReference>
<comment type="caution">
    <text evidence="18">The sequence shown here is derived from an EMBL/GenBank/DDBJ whole genome shotgun (WGS) entry which is preliminary data.</text>
</comment>
<evidence type="ECO:0000256" key="4">
    <source>
        <dbReference type="ARBA" id="ARBA00022630"/>
    </source>
</evidence>
<evidence type="ECO:0000256" key="11">
    <source>
        <dbReference type="ARBA" id="ARBA00023033"/>
    </source>
</evidence>
<dbReference type="InterPro" id="IPR017927">
    <property type="entry name" value="FAD-bd_FR_type"/>
</dbReference>
<dbReference type="EC" id="1.6.2.4" evidence="13"/>
<dbReference type="AlphaFoldDB" id="A0A328HEN1"/>
<dbReference type="Gene3D" id="3.40.50.80">
    <property type="entry name" value="Nucleotide-binding domain of ferredoxin-NADP reductase (FNR) module"/>
    <property type="match status" value="1"/>
</dbReference>
<evidence type="ECO:0000259" key="16">
    <source>
        <dbReference type="PROSITE" id="PS50902"/>
    </source>
</evidence>
<dbReference type="FunFam" id="1.10.630.10:FF:000040">
    <property type="entry name" value="Bifunctional cytochrome P450/NADPH--P450 reductase"/>
    <property type="match status" value="1"/>
</dbReference>
<feature type="domain" description="Flavodoxin-like" evidence="16">
    <location>
        <begin position="513"/>
        <end position="652"/>
    </location>
</feature>
<dbReference type="Proteomes" id="UP000249166">
    <property type="component" value="Unassembled WGS sequence"/>
</dbReference>
<dbReference type="SUPFAM" id="SSF52218">
    <property type="entry name" value="Flavoproteins"/>
    <property type="match status" value="1"/>
</dbReference>
<dbReference type="InterPro" id="IPR029039">
    <property type="entry name" value="Flavoprotein-like_sf"/>
</dbReference>
<feature type="domain" description="FAD-binding FR-type" evidence="17">
    <location>
        <begin position="688"/>
        <end position="923"/>
    </location>
</feature>
<dbReference type="GO" id="GO:0070330">
    <property type="term" value="F:aromatase activity"/>
    <property type="evidence" value="ECO:0007669"/>
    <property type="project" value="UniProtKB-UniRule"/>
</dbReference>
<evidence type="ECO:0000256" key="13">
    <source>
        <dbReference type="PIRNR" id="PIRNR000209"/>
    </source>
</evidence>
<dbReference type="Pfam" id="PF00258">
    <property type="entry name" value="Flavodoxin_1"/>
    <property type="match status" value="1"/>
</dbReference>
<keyword evidence="5 13" id="KW-0288">FMN</keyword>
<evidence type="ECO:0000256" key="9">
    <source>
        <dbReference type="ARBA" id="ARBA00023002"/>
    </source>
</evidence>
<dbReference type="EMBL" id="QLNP01000098">
    <property type="protein sequence ID" value="RAM35835.1"/>
    <property type="molecule type" value="Genomic_DNA"/>
</dbReference>
<dbReference type="GO" id="GO:0005506">
    <property type="term" value="F:iron ion binding"/>
    <property type="evidence" value="ECO:0007669"/>
    <property type="project" value="UniProtKB-UniRule"/>
</dbReference>
<gene>
    <name evidence="18" type="ORF">DBZ45_16800</name>
</gene>
<keyword evidence="9 13" id="KW-0560">Oxidoreductase</keyword>
<dbReference type="GO" id="GO:0003958">
    <property type="term" value="F:NADPH-hemoprotein reductase activity"/>
    <property type="evidence" value="ECO:0007669"/>
    <property type="project" value="UniProtKB-UniRule"/>
</dbReference>
<dbReference type="CDD" id="cd06206">
    <property type="entry name" value="bifunctional_CYPOR"/>
    <property type="match status" value="1"/>
</dbReference>
<evidence type="ECO:0000256" key="6">
    <source>
        <dbReference type="ARBA" id="ARBA00022723"/>
    </source>
</evidence>
<dbReference type="InterPro" id="IPR036396">
    <property type="entry name" value="Cyt_P450_sf"/>
</dbReference>
<dbReference type="PRINTS" id="PR00371">
    <property type="entry name" value="FPNCR"/>
</dbReference>
<dbReference type="Gene3D" id="2.40.30.10">
    <property type="entry name" value="Translation factors"/>
    <property type="match status" value="1"/>
</dbReference>
<evidence type="ECO:0000256" key="10">
    <source>
        <dbReference type="ARBA" id="ARBA00023004"/>
    </source>
</evidence>
<keyword evidence="10 13" id="KW-0408">Iron</keyword>
<comment type="similarity">
    <text evidence="1 13">In the N-terminal section; belongs to the cytochrome P450 family.</text>
</comment>
<dbReference type="InterPro" id="IPR001709">
    <property type="entry name" value="Flavoprot_Pyr_Nucl_cyt_Rdtase"/>
</dbReference>
<dbReference type="PANTHER" id="PTHR19384:SF17">
    <property type="entry name" value="NADPH--CYTOCHROME P450 REDUCTASE"/>
    <property type="match status" value="1"/>
</dbReference>
<dbReference type="InterPro" id="IPR017938">
    <property type="entry name" value="Riboflavin_synthase-like_b-brl"/>
</dbReference>
<sequence>MPAPGNPSNPTQSSNSNRTPIPQPPPKPLVGNLPDIDASQGVMGLMEVAEEYGPIVRIQVFNRSMIAVSSQELVNEICDETRFGKVLGISLRQVREFIGDGLFTAETEEPNWQKAHRILMPAFGPKALTKMFAGMDDILEQLLLKWERLGPAARIDVADNATRLTLDTIALCSFSYRFNSLYRDEMHPFIGAMVRALSESRDRSTRLPVQNKLMIRKRHQLEEDNALMLEVAEQLISDRRRNPNPPGSEDILDTMLNAADPVTGERLPEDNVRNQMVTFLVAGHETTSGLITFMMYELLRHPEVLRKARAVVDEVLGTEAARFEHLPKLGYLDQILKETLRLWPTAPAFNVAPYEDTVIGGQYEISKGQTLMVLIPQLHRDKSAWGEDAELFNPDRFSPERVESIPANAWKPFGNGQRSCIGRGFALQEAQLFLAKALQRFDITAADPNYELHIKHTLTMKPEGLYIHVRRRNVRIDAAASAAVGQADGGQESGRPQRTAEALAVATANGVPVRVLYGSNAGTSQDFAQRIANDAGRRGYSPTIAPLDAAAGGLPTVGLVAVVASSYEGMPPDNAKKFMTWTESLQPGSLTGVRYTVFGNGNRDWARTYQEVPKAIDARLEAAGAERIYERGEANARGDFFGDFEEWYAGFWPAVDGALGQRTSAPTGKPQLEVQFVGNVRDTFLRQNDLAVGTVVANRELVDLTKPDARSKRHVEIALPEGMSYRAGDYLAVLPLNPSDLVQRALTRFSLDYDSHVVLAMEHGDTFLPTGTPVAVGELLSSYVELAVPATRPLLEQLAEVAADPAQRAELRALAQDRERHAAEIVDKRVSLLDLLEMYPSCQLPLTSFLQLLTQLTPRRYSISSSPLWSPDHATLTFAVIQAPAWSGRGTFEGAASTYLAQARPGSRVAVTVRPSNAAFHPPESLAMPVIMVCAGTGLAPFRGFVQDRALRAQAEDIQPAKSLLFFGCRAPDTDFLYRTELESWAEQANLDLRPVFSKEPTDGQRYVQHRLWADRADVKELVQQGATVFVCGDGKNMAPEVRETCEHIYQEATGASEADADAWMDEVERTHGRYVADIFT</sequence>